<dbReference type="EMBL" id="GBRH01259666">
    <property type="protein sequence ID" value="JAD38229.1"/>
    <property type="molecule type" value="Transcribed_RNA"/>
</dbReference>
<evidence type="ECO:0000256" key="1">
    <source>
        <dbReference type="SAM" id="MobiDB-lite"/>
    </source>
</evidence>
<proteinExistence type="predicted"/>
<feature type="region of interest" description="Disordered" evidence="1">
    <location>
        <begin position="1"/>
        <end position="75"/>
    </location>
</feature>
<dbReference type="AlphaFoldDB" id="A0A0A8ZFP8"/>
<reference evidence="2" key="2">
    <citation type="journal article" date="2015" name="Data Brief">
        <title>Shoot transcriptome of the giant reed, Arundo donax.</title>
        <authorList>
            <person name="Barrero R.A."/>
            <person name="Guerrero F.D."/>
            <person name="Moolhuijzen P."/>
            <person name="Goolsby J.A."/>
            <person name="Tidwell J."/>
            <person name="Bellgard S.E."/>
            <person name="Bellgard M.I."/>
        </authorList>
    </citation>
    <scope>NUCLEOTIDE SEQUENCE</scope>
    <source>
        <tissue evidence="2">Shoot tissue taken approximately 20 cm above the soil surface</tissue>
    </source>
</reference>
<evidence type="ECO:0000313" key="2">
    <source>
        <dbReference type="EMBL" id="JAD38229.1"/>
    </source>
</evidence>
<feature type="compositionally biased region" description="Basic and acidic residues" evidence="1">
    <location>
        <begin position="26"/>
        <end position="43"/>
    </location>
</feature>
<feature type="compositionally biased region" description="Basic and acidic residues" evidence="1">
    <location>
        <begin position="55"/>
        <end position="75"/>
    </location>
</feature>
<organism evidence="2">
    <name type="scientific">Arundo donax</name>
    <name type="common">Giant reed</name>
    <name type="synonym">Donax arundinaceus</name>
    <dbReference type="NCBI Taxonomy" id="35708"/>
    <lineage>
        <taxon>Eukaryota</taxon>
        <taxon>Viridiplantae</taxon>
        <taxon>Streptophyta</taxon>
        <taxon>Embryophyta</taxon>
        <taxon>Tracheophyta</taxon>
        <taxon>Spermatophyta</taxon>
        <taxon>Magnoliopsida</taxon>
        <taxon>Liliopsida</taxon>
        <taxon>Poales</taxon>
        <taxon>Poaceae</taxon>
        <taxon>PACMAD clade</taxon>
        <taxon>Arundinoideae</taxon>
        <taxon>Arundineae</taxon>
        <taxon>Arundo</taxon>
    </lineage>
</organism>
<sequence>MVFHDTTSLAGIPSNRAPAAGMSHARRSEARSELDEMRREWRCRGAAKAGAPSSRSREWSGGRRREQRWERAACG</sequence>
<reference evidence="2" key="1">
    <citation type="submission" date="2014-09" db="EMBL/GenBank/DDBJ databases">
        <authorList>
            <person name="Magalhaes I.L.F."/>
            <person name="Oliveira U."/>
            <person name="Santos F.R."/>
            <person name="Vidigal T.H.D.A."/>
            <person name="Brescovit A.D."/>
            <person name="Santos A.J."/>
        </authorList>
    </citation>
    <scope>NUCLEOTIDE SEQUENCE</scope>
    <source>
        <tissue evidence="2">Shoot tissue taken approximately 20 cm above the soil surface</tissue>
    </source>
</reference>
<name>A0A0A8ZFP8_ARUDO</name>
<protein>
    <submittedName>
        <fullName evidence="2">Uncharacterized protein</fullName>
    </submittedName>
</protein>
<accession>A0A0A8ZFP8</accession>